<name>A0A3P6EVD0_BRAOL</name>
<dbReference type="InterPro" id="IPR006527">
    <property type="entry name" value="F-box-assoc_dom_typ1"/>
</dbReference>
<evidence type="ECO:0000259" key="2">
    <source>
        <dbReference type="Pfam" id="PF07734"/>
    </source>
</evidence>
<dbReference type="InterPro" id="IPR036047">
    <property type="entry name" value="F-box-like_dom_sf"/>
</dbReference>
<organism evidence="3">
    <name type="scientific">Brassica oleracea</name>
    <name type="common">Wild cabbage</name>
    <dbReference type="NCBI Taxonomy" id="3712"/>
    <lineage>
        <taxon>Eukaryota</taxon>
        <taxon>Viridiplantae</taxon>
        <taxon>Streptophyta</taxon>
        <taxon>Embryophyta</taxon>
        <taxon>Tracheophyta</taxon>
        <taxon>Spermatophyta</taxon>
        <taxon>Magnoliopsida</taxon>
        <taxon>eudicotyledons</taxon>
        <taxon>Gunneridae</taxon>
        <taxon>Pentapetalae</taxon>
        <taxon>rosids</taxon>
        <taxon>malvids</taxon>
        <taxon>Brassicales</taxon>
        <taxon>Brassicaceae</taxon>
        <taxon>Brassiceae</taxon>
        <taxon>Brassica</taxon>
    </lineage>
</organism>
<accession>A0A3P6EVD0</accession>
<dbReference type="InterPro" id="IPR017451">
    <property type="entry name" value="F-box-assoc_interact_dom"/>
</dbReference>
<dbReference type="Pfam" id="PF00646">
    <property type="entry name" value="F-box"/>
    <property type="match status" value="1"/>
</dbReference>
<evidence type="ECO:0000259" key="1">
    <source>
        <dbReference type="Pfam" id="PF00646"/>
    </source>
</evidence>
<sequence length="376" mass="42946">MKTIMDLPEVLLTEEILARVPLNSIKSVRSTSKKWNSLSKKMIIGKAAERKQQFITEGFVIKDQRVCFMKFNLQGIRIYQNSVHPCSSNEQVSILDQIDISKVIHCDGLLLCVAKDELLVWNPYLGQTRWIQHRTKFEGFESLSLGYDKKNRNHKILRFCFVPLPGISNSIVGFEIYDFSSNSWKVLDVTPPEWGIRHCRHNSVSLKGNAYFSAVERRQGPPSRNVEEDFLVCFDFTTECFGPRLPLPFDTGDCFGILVSLSCVRDEQLAVLFQRWETHERIDICITTKIGPNSVSWTKLMVGVPGFMLDLYGGSFFIDEENKLAVVFDLDMRSRFQTAHIIATDYGYLKSVDIRVSPADCPLVYSSYAPSLVQLQ</sequence>
<gene>
    <name evidence="3" type="ORF">BOLC5T31357H</name>
</gene>
<dbReference type="Pfam" id="PF07734">
    <property type="entry name" value="FBA_1"/>
    <property type="match status" value="1"/>
</dbReference>
<dbReference type="EMBL" id="LR031877">
    <property type="protein sequence ID" value="VDD43810.1"/>
    <property type="molecule type" value="Genomic_DNA"/>
</dbReference>
<dbReference type="PANTHER" id="PTHR31672">
    <property type="entry name" value="BNACNNG10540D PROTEIN"/>
    <property type="match status" value="1"/>
</dbReference>
<proteinExistence type="predicted"/>
<evidence type="ECO:0000313" key="3">
    <source>
        <dbReference type="EMBL" id="VDD43810.1"/>
    </source>
</evidence>
<evidence type="ECO:0008006" key="4">
    <source>
        <dbReference type="Google" id="ProtNLM"/>
    </source>
</evidence>
<dbReference type="SUPFAM" id="SSF81383">
    <property type="entry name" value="F-box domain"/>
    <property type="match status" value="1"/>
</dbReference>
<dbReference type="InterPro" id="IPR001810">
    <property type="entry name" value="F-box_dom"/>
</dbReference>
<feature type="domain" description="F-box associated beta-propeller type 1" evidence="2">
    <location>
        <begin position="59"/>
        <end position="375"/>
    </location>
</feature>
<dbReference type="NCBIfam" id="TIGR01640">
    <property type="entry name" value="F_box_assoc_1"/>
    <property type="match status" value="1"/>
</dbReference>
<feature type="domain" description="F-box" evidence="1">
    <location>
        <begin position="5"/>
        <end position="43"/>
    </location>
</feature>
<reference evidence="3" key="1">
    <citation type="submission" date="2018-11" db="EMBL/GenBank/DDBJ databases">
        <authorList>
            <consortium name="Genoscope - CEA"/>
            <person name="William W."/>
        </authorList>
    </citation>
    <scope>NUCLEOTIDE SEQUENCE</scope>
</reference>
<dbReference type="AlphaFoldDB" id="A0A3P6EVD0"/>
<dbReference type="PANTHER" id="PTHR31672:SF10">
    <property type="entry name" value="F-BOX DOMAIN-CONTAINING PROTEIN"/>
    <property type="match status" value="1"/>
</dbReference>
<dbReference type="InterPro" id="IPR050796">
    <property type="entry name" value="SCF_F-box_component"/>
</dbReference>
<protein>
    <recommendedName>
        <fullName evidence="4">F-box domain-containing protein</fullName>
    </recommendedName>
</protein>